<dbReference type="RefSeq" id="WP_243548139.1">
    <property type="nucleotide sequence ID" value="NZ_CP094532.1"/>
</dbReference>
<evidence type="ECO:0000259" key="3">
    <source>
        <dbReference type="Pfam" id="PF18962"/>
    </source>
</evidence>
<name>A0ABY4BLP9_9FLAO</name>
<evidence type="ECO:0000259" key="4">
    <source>
        <dbReference type="Pfam" id="PF20009"/>
    </source>
</evidence>
<dbReference type="Pfam" id="PF18962">
    <property type="entry name" value="Por_Secre_tail"/>
    <property type="match status" value="1"/>
</dbReference>
<evidence type="ECO:0000313" key="6">
    <source>
        <dbReference type="Proteomes" id="UP000831460"/>
    </source>
</evidence>
<dbReference type="EMBL" id="CP094532">
    <property type="protein sequence ID" value="UOE40113.1"/>
    <property type="molecule type" value="Genomic_DNA"/>
</dbReference>
<reference evidence="5 6" key="1">
    <citation type="submission" date="2022-03" db="EMBL/GenBank/DDBJ databases">
        <title>Chryseobacterium sp. isolated from particulate matters in swine house.</title>
        <authorList>
            <person name="Won M."/>
            <person name="Kim S.-J."/>
            <person name="Kwon S.-W."/>
        </authorList>
    </citation>
    <scope>NUCLEOTIDE SEQUENCE [LARGE SCALE GENOMIC DNA]</scope>
    <source>
        <strain evidence="5 6">SC2-2</strain>
    </source>
</reference>
<dbReference type="Pfam" id="PF20009">
    <property type="entry name" value="GEVED"/>
    <property type="match status" value="1"/>
</dbReference>
<feature type="domain" description="Secretion system C-terminal sorting" evidence="3">
    <location>
        <begin position="492"/>
        <end position="553"/>
    </location>
</feature>
<evidence type="ECO:0000256" key="2">
    <source>
        <dbReference type="SAM" id="SignalP"/>
    </source>
</evidence>
<feature type="chain" id="PRO_5046292319" evidence="2">
    <location>
        <begin position="22"/>
        <end position="559"/>
    </location>
</feature>
<keyword evidence="6" id="KW-1185">Reference proteome</keyword>
<dbReference type="NCBIfam" id="TIGR04183">
    <property type="entry name" value="Por_Secre_tail"/>
    <property type="match status" value="1"/>
</dbReference>
<sequence>MKNFLLSMKSLLLMVCISIFAANSVNGQVLLHDNGPVFNVPGPPQLSVLQTNIGLSVYGPNASKTAGYTVADDFVLTAATDIGHFEFYSYQTGATSATINAVYLRIYNGSPASGGTVVWGDLTTNRLSSAVLTGGYRVLDTNQTDTTRQLQLIKANTPGLNLAAGTYWVEVQFGGSATSGPWAPPITITGQTTTGNGLQYDPAAATFNPLNDGTFQQGLPFRVYGPMTACTGVPNGGTAVVTPTEGMPGSAYVVSATGYSENPGLSYQWQSNTNNAGWINEGSATSSYAAYNATAPANMGDAVQWRLQVTCTATSDVAYSTVANFTVALVYCTPTATTNDATGLTNVTFNTINNTTASTAAYSNYSAMTTTVMPGSTHNLSVLVNTAGNYTVKTKAWIDWSGNDQNFTSATAYDLGTIVNNANGAPSLSPVAITIPAGQAAGSYRMRIRAVYGSTAVPVPCGNQNWSEAEDYTIIVGSLAVNDSGLNQAVQIYPNPVVDVLNVKGFNLKTVQIFDISGKKVDVKIDGNVINTSKLQTGAYVIQMTDANGNVVTRRFNKK</sequence>
<organism evidence="5 6">
    <name type="scientific">Chryseobacterium suipulveris</name>
    <dbReference type="NCBI Taxonomy" id="2929800"/>
    <lineage>
        <taxon>Bacteria</taxon>
        <taxon>Pseudomonadati</taxon>
        <taxon>Bacteroidota</taxon>
        <taxon>Flavobacteriia</taxon>
        <taxon>Flavobacteriales</taxon>
        <taxon>Weeksellaceae</taxon>
        <taxon>Chryseobacterium group</taxon>
        <taxon>Chryseobacterium</taxon>
    </lineage>
</organism>
<keyword evidence="1 2" id="KW-0732">Signal</keyword>
<gene>
    <name evidence="5" type="ORF">MTP09_09285</name>
</gene>
<dbReference type="Proteomes" id="UP000831460">
    <property type="component" value="Chromosome"/>
</dbReference>
<feature type="signal peptide" evidence="2">
    <location>
        <begin position="1"/>
        <end position="21"/>
    </location>
</feature>
<accession>A0ABY4BLP9</accession>
<evidence type="ECO:0000313" key="5">
    <source>
        <dbReference type="EMBL" id="UOE40113.1"/>
    </source>
</evidence>
<feature type="domain" description="GEVED" evidence="4">
    <location>
        <begin position="394"/>
        <end position="474"/>
    </location>
</feature>
<proteinExistence type="predicted"/>
<dbReference type="InterPro" id="IPR045474">
    <property type="entry name" value="GEVED"/>
</dbReference>
<evidence type="ECO:0000256" key="1">
    <source>
        <dbReference type="ARBA" id="ARBA00022729"/>
    </source>
</evidence>
<dbReference type="InterPro" id="IPR026444">
    <property type="entry name" value="Secre_tail"/>
</dbReference>
<protein>
    <submittedName>
        <fullName evidence="5">T9SS type A sorting domain-containing protein</fullName>
    </submittedName>
</protein>